<keyword evidence="3" id="KW-1185">Reference proteome</keyword>
<name>A0ABV0GDQ5_9BURK</name>
<gene>
    <name evidence="2" type="ORF">ABDJ40_10485</name>
</gene>
<proteinExistence type="predicted"/>
<dbReference type="Proteomes" id="UP001462640">
    <property type="component" value="Unassembled WGS sequence"/>
</dbReference>
<evidence type="ECO:0000313" key="2">
    <source>
        <dbReference type="EMBL" id="MEO3713188.1"/>
    </source>
</evidence>
<protein>
    <submittedName>
        <fullName evidence="2">Uncharacterized protein</fullName>
    </submittedName>
</protein>
<dbReference type="EMBL" id="JBDPZC010000004">
    <property type="protein sequence ID" value="MEO3713188.1"/>
    <property type="molecule type" value="Genomic_DNA"/>
</dbReference>
<feature type="region of interest" description="Disordered" evidence="1">
    <location>
        <begin position="1"/>
        <end position="36"/>
    </location>
</feature>
<comment type="caution">
    <text evidence="2">The sequence shown here is derived from an EMBL/GenBank/DDBJ whole genome shotgun (WGS) entry which is preliminary data.</text>
</comment>
<reference evidence="2 3" key="1">
    <citation type="submission" date="2024-05" db="EMBL/GenBank/DDBJ databases">
        <title>Roseateles sp. 2.12 16S ribosomal RNA gene Genome sequencing and assembly.</title>
        <authorList>
            <person name="Woo H."/>
        </authorList>
    </citation>
    <scope>NUCLEOTIDE SEQUENCE [LARGE SCALE GENOMIC DNA]</scope>
    <source>
        <strain evidence="2 3">2.12</strain>
    </source>
</reference>
<sequence>MLAQPDAKPALSPAQGDAIDTPSSPSSARPGKLGSRPSALRILARLLRDLPVRAEVRQQSGQALRAGCGAPIFALLLKDTGLLHHLVTTRRPLSLVDAYVLGSLDVGGASMWR</sequence>
<accession>A0ABV0GDQ5</accession>
<evidence type="ECO:0000313" key="3">
    <source>
        <dbReference type="Proteomes" id="UP001462640"/>
    </source>
</evidence>
<evidence type="ECO:0000256" key="1">
    <source>
        <dbReference type="SAM" id="MobiDB-lite"/>
    </source>
</evidence>
<organism evidence="2 3">
    <name type="scientific">Roseateles flavus</name>
    <dbReference type="NCBI Taxonomy" id="3149041"/>
    <lineage>
        <taxon>Bacteria</taxon>
        <taxon>Pseudomonadati</taxon>
        <taxon>Pseudomonadota</taxon>
        <taxon>Betaproteobacteria</taxon>
        <taxon>Burkholderiales</taxon>
        <taxon>Sphaerotilaceae</taxon>
        <taxon>Roseateles</taxon>
    </lineage>
</organism>
<dbReference type="RefSeq" id="WP_347609401.1">
    <property type="nucleotide sequence ID" value="NZ_JBDPZC010000004.1"/>
</dbReference>